<dbReference type="InterPro" id="IPR029063">
    <property type="entry name" value="SAM-dependent_MTases_sf"/>
</dbReference>
<reference evidence="1 2" key="1">
    <citation type="submission" date="2018-05" db="EMBL/GenBank/DDBJ databases">
        <title>Genome sequencing and assembly of the regulated plant pathogen Lachnellula willkommii and related sister species for the development of diagnostic species identification markers.</title>
        <authorList>
            <person name="Giroux E."/>
            <person name="Bilodeau G."/>
        </authorList>
    </citation>
    <scope>NUCLEOTIDE SEQUENCE [LARGE SCALE GENOMIC DNA]</scope>
    <source>
        <strain evidence="1 2">CBS 268.59</strain>
    </source>
</reference>
<gene>
    <name evidence="1" type="primary">EFM2</name>
    <name evidence="1" type="ORF">LSUE1_G007616</name>
</gene>
<dbReference type="Proteomes" id="UP000469558">
    <property type="component" value="Unassembled WGS sequence"/>
</dbReference>
<organism evidence="1 2">
    <name type="scientific">Lachnellula suecica</name>
    <dbReference type="NCBI Taxonomy" id="602035"/>
    <lineage>
        <taxon>Eukaryota</taxon>
        <taxon>Fungi</taxon>
        <taxon>Dikarya</taxon>
        <taxon>Ascomycota</taxon>
        <taxon>Pezizomycotina</taxon>
        <taxon>Leotiomycetes</taxon>
        <taxon>Helotiales</taxon>
        <taxon>Lachnaceae</taxon>
        <taxon>Lachnellula</taxon>
    </lineage>
</organism>
<dbReference type="Pfam" id="PF10294">
    <property type="entry name" value="Methyltransf_16"/>
    <property type="match status" value="1"/>
</dbReference>
<dbReference type="Gene3D" id="3.40.50.150">
    <property type="entry name" value="Vaccinia Virus protein VP39"/>
    <property type="match status" value="1"/>
</dbReference>
<proteinExistence type="predicted"/>
<comment type="caution">
    <text evidence="1">The sequence shown here is derived from an EMBL/GenBank/DDBJ whole genome shotgun (WGS) entry which is preliminary data.</text>
</comment>
<name>A0A8T9BVX0_9HELO</name>
<evidence type="ECO:0000313" key="2">
    <source>
        <dbReference type="Proteomes" id="UP000469558"/>
    </source>
</evidence>
<keyword evidence="2" id="KW-1185">Reference proteome</keyword>
<accession>A0A8T9BVX0</accession>
<dbReference type="OrthoDB" id="433955at2759"/>
<evidence type="ECO:0000313" key="1">
    <source>
        <dbReference type="EMBL" id="TVY65670.1"/>
    </source>
</evidence>
<dbReference type="EMBL" id="QGMK01001648">
    <property type="protein sequence ID" value="TVY65670.1"/>
    <property type="molecule type" value="Genomic_DNA"/>
</dbReference>
<dbReference type="SUPFAM" id="SSF53335">
    <property type="entry name" value="S-adenosyl-L-methionine-dependent methyltransferases"/>
    <property type="match status" value="1"/>
</dbReference>
<sequence>MGSQVINVLDLPRLREEPSFEEMLAVLTSLEVKPLSWSDQASATSEDIPGLSSYLTSILKNSFEWLDDSVDPDGEKKEVLWDLASKRISERCGRSAMGEMSRTWVVPASESHPDLNIEIREPPLTGDNLGFKTWGTAWAIAQELESIGKEHFQHLHPSRNNAPANTSDNTSQQIPTRVLEFGAGTGLLGLAAAAVWRTNVIMTDLPLFQDNLLHNIDKNSIMLENQGAVVSCDILDWTEPENGLTTCSDKEFEIIMASDPLYDESHPGMVAAMINLHLKRGPASRAMVAVPLRDEKTRGFSMSLRKSMADYEFDLLYEGTVICRDDWVSTGEEVRSWYGIWGMKS</sequence>
<protein>
    <submittedName>
        <fullName evidence="1">Protein-lysine N-methyltransferase EFM2</fullName>
    </submittedName>
</protein>
<dbReference type="PANTHER" id="PTHR14614:SF156">
    <property type="entry name" value="PROTEIN-LYSINE N-METHYLTRANSFERASE EFM2"/>
    <property type="match status" value="1"/>
</dbReference>
<dbReference type="InterPro" id="IPR019410">
    <property type="entry name" value="Methyltransf_16"/>
</dbReference>
<dbReference type="CDD" id="cd02440">
    <property type="entry name" value="AdoMet_MTases"/>
    <property type="match status" value="1"/>
</dbReference>
<dbReference type="PANTHER" id="PTHR14614">
    <property type="entry name" value="HEPATOCELLULAR CARCINOMA-ASSOCIATED ANTIGEN"/>
    <property type="match status" value="1"/>
</dbReference>
<dbReference type="GO" id="GO:0008757">
    <property type="term" value="F:S-adenosylmethionine-dependent methyltransferase activity"/>
    <property type="evidence" value="ECO:0007669"/>
    <property type="project" value="UniProtKB-ARBA"/>
</dbReference>
<dbReference type="AlphaFoldDB" id="A0A8T9BVX0"/>
<dbReference type="GO" id="GO:0005829">
    <property type="term" value="C:cytosol"/>
    <property type="evidence" value="ECO:0007669"/>
    <property type="project" value="TreeGrafter"/>
</dbReference>